<feature type="region of interest" description="Disordered" evidence="1">
    <location>
        <begin position="192"/>
        <end position="250"/>
    </location>
</feature>
<evidence type="ECO:0000256" key="1">
    <source>
        <dbReference type="SAM" id="MobiDB-lite"/>
    </source>
</evidence>
<sequence length="406" mass="44074">MASTNVIDISSDEEDDVVQNSPRAGQNSRQKNTNISTSSSQAAGLADGVRPTRKSSLARHQSTSNLHTQVNHELPQKRVLSELRTSSTGAVFPVKFPPSSPYNLNEDPSSGSSKSKIASIAIHIPTPLTLNSGSHPPNPVTLRPSERQSALNPKRKPTGLAESVAKKRSSAPTMSIIDIWPITQYQEPITISDNAPEESPATPDAKSDKTPKKPFSTGTAASTESHPATIPPSFNSPTPSSAPASPSRPRGTMWTCAQLANFATALDNALDLDAFAAANNKTSQQVKETLGFLVMKPVFEYAGEGLKVARKFHREMKEHRKETEKMMRNVHRKEAKAGHWAAEGMPANDKKEIKTKKKDVKKGKNDSKGRDEGKGKNGSKGKRKEKGVRKKVILKKLLDGEKKPEN</sequence>
<feature type="compositionally biased region" description="Polar residues" evidence="1">
    <location>
        <begin position="58"/>
        <end position="71"/>
    </location>
</feature>
<organism evidence="2 3">
    <name type="scientific">Lepraria finkii</name>
    <dbReference type="NCBI Taxonomy" id="1340010"/>
    <lineage>
        <taxon>Eukaryota</taxon>
        <taxon>Fungi</taxon>
        <taxon>Dikarya</taxon>
        <taxon>Ascomycota</taxon>
        <taxon>Pezizomycotina</taxon>
        <taxon>Lecanoromycetes</taxon>
        <taxon>OSLEUM clade</taxon>
        <taxon>Lecanoromycetidae</taxon>
        <taxon>Lecanorales</taxon>
        <taxon>Lecanorineae</taxon>
        <taxon>Stereocaulaceae</taxon>
        <taxon>Lepraria</taxon>
    </lineage>
</organism>
<feature type="region of interest" description="Disordered" evidence="1">
    <location>
        <begin position="331"/>
        <end position="406"/>
    </location>
</feature>
<protein>
    <submittedName>
        <fullName evidence="2">Uncharacterized protein</fullName>
    </submittedName>
</protein>
<keyword evidence="3" id="KW-1185">Reference proteome</keyword>
<feature type="region of interest" description="Disordered" evidence="1">
    <location>
        <begin position="90"/>
        <end position="115"/>
    </location>
</feature>
<dbReference type="Proteomes" id="UP001590951">
    <property type="component" value="Unassembled WGS sequence"/>
</dbReference>
<gene>
    <name evidence="2" type="ORF">ABVK25_010269</name>
</gene>
<name>A0ABR4AXS6_9LECA</name>
<feature type="region of interest" description="Disordered" evidence="1">
    <location>
        <begin position="127"/>
        <end position="168"/>
    </location>
</feature>
<evidence type="ECO:0000313" key="2">
    <source>
        <dbReference type="EMBL" id="KAL2049474.1"/>
    </source>
</evidence>
<dbReference type="EMBL" id="JBHFEH010000063">
    <property type="protein sequence ID" value="KAL2049474.1"/>
    <property type="molecule type" value="Genomic_DNA"/>
</dbReference>
<reference evidence="2 3" key="1">
    <citation type="submission" date="2024-09" db="EMBL/GenBank/DDBJ databases">
        <title>Rethinking Asexuality: The Enigmatic Case of Functional Sexual Genes in Lepraria (Stereocaulaceae).</title>
        <authorList>
            <person name="Doellman M."/>
            <person name="Sun Y."/>
            <person name="Barcenas-Pena A."/>
            <person name="Lumbsch H.T."/>
            <person name="Grewe F."/>
        </authorList>
    </citation>
    <scope>NUCLEOTIDE SEQUENCE [LARGE SCALE GENOMIC DNA]</scope>
    <source>
        <strain evidence="2 3">Grewe 0041</strain>
    </source>
</reference>
<evidence type="ECO:0000313" key="3">
    <source>
        <dbReference type="Proteomes" id="UP001590951"/>
    </source>
</evidence>
<comment type="caution">
    <text evidence="2">The sequence shown here is derived from an EMBL/GenBank/DDBJ whole genome shotgun (WGS) entry which is preliminary data.</text>
</comment>
<feature type="compositionally biased region" description="Low complexity" evidence="1">
    <location>
        <begin position="231"/>
        <end position="249"/>
    </location>
</feature>
<feature type="compositionally biased region" description="Basic and acidic residues" evidence="1">
    <location>
        <begin position="396"/>
        <end position="406"/>
    </location>
</feature>
<proteinExistence type="predicted"/>
<feature type="compositionally biased region" description="Polar residues" evidence="1">
    <location>
        <begin position="18"/>
        <end position="42"/>
    </location>
</feature>
<feature type="compositionally biased region" description="Basic residues" evidence="1">
    <location>
        <begin position="377"/>
        <end position="394"/>
    </location>
</feature>
<feature type="compositionally biased region" description="Polar residues" evidence="1">
    <location>
        <begin position="216"/>
        <end position="226"/>
    </location>
</feature>
<feature type="compositionally biased region" description="Basic and acidic residues" evidence="1">
    <location>
        <begin position="362"/>
        <end position="375"/>
    </location>
</feature>
<accession>A0ABR4AXS6</accession>
<feature type="region of interest" description="Disordered" evidence="1">
    <location>
        <begin position="1"/>
        <end position="77"/>
    </location>
</feature>